<dbReference type="EMBL" id="BPWL01000007">
    <property type="protein sequence ID" value="GJJ12391.1"/>
    <property type="molecule type" value="Genomic_DNA"/>
</dbReference>
<comment type="similarity">
    <text evidence="1">Belongs to the bacterial ribosomal protein bS21 family.</text>
</comment>
<reference evidence="5" key="1">
    <citation type="submission" date="2021-10" db="EMBL/GenBank/DDBJ databases">
        <title>De novo Genome Assembly of Clathrus columnatus (Basidiomycota, Fungi) Using Illumina and Nanopore Sequence Data.</title>
        <authorList>
            <person name="Ogiso-Tanaka E."/>
            <person name="Itagaki H."/>
            <person name="Hosoya T."/>
            <person name="Hosaka K."/>
        </authorList>
    </citation>
    <scope>NUCLEOTIDE SEQUENCE</scope>
    <source>
        <strain evidence="5">MO-923</strain>
    </source>
</reference>
<evidence type="ECO:0000256" key="2">
    <source>
        <dbReference type="ARBA" id="ARBA00022980"/>
    </source>
</evidence>
<dbReference type="Proteomes" id="UP001050691">
    <property type="component" value="Unassembled WGS sequence"/>
</dbReference>
<evidence type="ECO:0000313" key="5">
    <source>
        <dbReference type="EMBL" id="GJJ12391.1"/>
    </source>
</evidence>
<dbReference type="PANTHER" id="PTHR41237">
    <property type="entry name" value="37S RIBOSOMAL PROTEIN MRP21, MITOCHONDRIAL"/>
    <property type="match status" value="1"/>
</dbReference>
<comment type="caution">
    <text evidence="5">The sequence shown here is derived from an EMBL/GenBank/DDBJ whole genome shotgun (WGS) entry which is preliminary data.</text>
</comment>
<name>A0AAV5ACL4_9AGAM</name>
<sequence length="210" mass="23888">MLVSSTFRGLRLHCRQSALSPKPLSIRTIFYPFAPPPTHVDTVQNVSAKTSFPHLPPDELKKVTTLDGKAFEGLVDDKNQDYGTSSSQEKLGQTWLGNTSTKAFGPYQGQFYCYAGALSKFTTPPGRTVNLRHNYSISTAWNVLNSILRINNVRRELRLTARHEQKGEKRRRLRSQRWRRRFAHECNQPNLSGTNESQAGHGDEESRPYL</sequence>
<dbReference type="InterPro" id="IPR052837">
    <property type="entry name" value="Mitoribosomal_bS21"/>
</dbReference>
<evidence type="ECO:0000256" key="4">
    <source>
        <dbReference type="SAM" id="MobiDB-lite"/>
    </source>
</evidence>
<proteinExistence type="inferred from homology"/>
<gene>
    <name evidence="5" type="ORF">Clacol_006633</name>
</gene>
<keyword evidence="6" id="KW-1185">Reference proteome</keyword>
<dbReference type="GO" id="GO:0070124">
    <property type="term" value="P:mitochondrial translational initiation"/>
    <property type="evidence" value="ECO:0007669"/>
    <property type="project" value="TreeGrafter"/>
</dbReference>
<dbReference type="GO" id="GO:0003735">
    <property type="term" value="F:structural constituent of ribosome"/>
    <property type="evidence" value="ECO:0007669"/>
    <property type="project" value="InterPro"/>
</dbReference>
<accession>A0AAV5ACL4</accession>
<dbReference type="GO" id="GO:0005763">
    <property type="term" value="C:mitochondrial small ribosomal subunit"/>
    <property type="evidence" value="ECO:0007669"/>
    <property type="project" value="TreeGrafter"/>
</dbReference>
<dbReference type="AlphaFoldDB" id="A0AAV5ACL4"/>
<organism evidence="5 6">
    <name type="scientific">Clathrus columnatus</name>
    <dbReference type="NCBI Taxonomy" id="1419009"/>
    <lineage>
        <taxon>Eukaryota</taxon>
        <taxon>Fungi</taxon>
        <taxon>Dikarya</taxon>
        <taxon>Basidiomycota</taxon>
        <taxon>Agaricomycotina</taxon>
        <taxon>Agaricomycetes</taxon>
        <taxon>Phallomycetidae</taxon>
        <taxon>Phallales</taxon>
        <taxon>Clathraceae</taxon>
        <taxon>Clathrus</taxon>
    </lineage>
</organism>
<feature type="region of interest" description="Disordered" evidence="4">
    <location>
        <begin position="184"/>
        <end position="210"/>
    </location>
</feature>
<evidence type="ECO:0000256" key="1">
    <source>
        <dbReference type="ARBA" id="ARBA00006640"/>
    </source>
</evidence>
<dbReference type="Pfam" id="PF01165">
    <property type="entry name" value="Ribosomal_S21"/>
    <property type="match status" value="1"/>
</dbReference>
<keyword evidence="3" id="KW-0687">Ribonucleoprotein</keyword>
<evidence type="ECO:0000313" key="6">
    <source>
        <dbReference type="Proteomes" id="UP001050691"/>
    </source>
</evidence>
<feature type="compositionally biased region" description="Basic and acidic residues" evidence="4">
    <location>
        <begin position="201"/>
        <end position="210"/>
    </location>
</feature>
<evidence type="ECO:0000256" key="3">
    <source>
        <dbReference type="ARBA" id="ARBA00023274"/>
    </source>
</evidence>
<dbReference type="InterPro" id="IPR001911">
    <property type="entry name" value="Ribosomal_bS21"/>
</dbReference>
<dbReference type="PANTHER" id="PTHR41237:SF1">
    <property type="entry name" value="SMALL RIBOSOMAL SUBUNIT PROTEIN BS21M"/>
    <property type="match status" value="1"/>
</dbReference>
<keyword evidence="2" id="KW-0689">Ribosomal protein</keyword>
<protein>
    <submittedName>
        <fullName evidence="5">Uncharacterized protein</fullName>
    </submittedName>
</protein>
<feature type="compositionally biased region" description="Polar residues" evidence="4">
    <location>
        <begin position="187"/>
        <end position="198"/>
    </location>
</feature>